<feature type="compositionally biased region" description="Low complexity" evidence="1">
    <location>
        <begin position="18"/>
        <end position="28"/>
    </location>
</feature>
<evidence type="ECO:0000256" key="2">
    <source>
        <dbReference type="SAM" id="Phobius"/>
    </source>
</evidence>
<keyword evidence="2" id="KW-1133">Transmembrane helix</keyword>
<sequence>MTPTEYDSYPDTLRLIPRSRSSSTSSTRSEPKKATYENLTHNNKMASPKASAWTVGLTGVVIVLTVAVVAVGLLVHVFRVHHITDGAVYTTAPLGTTLAVAHLFSVVVSMSIPVVIGLAAYSLAGHWLTASRVEGMDRPTPYQLGILMNTLSGANLSALWTSGNYMLGRGVPGGKSLHTPPMLRHAVFMLLFFLGLGYGSTAVETWLGSSSLAVPYPVTEIIHERPVPSFGRRVNQTLCDETKDLPPNKPYQCGVIRGSSGNPQASSSQILTMNGLSKTIVIAFTDDSTAIMVPPTSNLDSRLGWTATTLGVKSACKSATAQCIGDMQNLGPNAGLITNCPASVNFNTTTLLTDICNPHQAQMYGGPLSADGVPLACGENANATEFRFGVEIVSQAYNTDNTGESQFVGDTGFFLHGNQGGFNVLTCNIKSLDVTYRYFNGSYTLVASAPSDLEQAQRISDGSWAALYYVPMSIEGAGLYSGSYADAFGAKLSLVALSTTAYIIESTEALQQEYTWPYIGSRIPLAPFLLLFTLAFVYCVSVATITFGAVMQIRKSPHTGLARSRLLDPATAISTAYGPEDAKLRATSTANELFGHETAADRLTMAVDAGLPIVRRGTLMSQVEYP</sequence>
<name>A0AAD7AL98_9AGAR</name>
<dbReference type="AlphaFoldDB" id="A0AAD7AL98"/>
<keyword evidence="4" id="KW-1185">Reference proteome</keyword>
<proteinExistence type="predicted"/>
<gene>
    <name evidence="3" type="ORF">DFH08DRAFT_799378</name>
</gene>
<feature type="transmembrane region" description="Helical" evidence="2">
    <location>
        <begin position="52"/>
        <end position="78"/>
    </location>
</feature>
<comment type="caution">
    <text evidence="3">The sequence shown here is derived from an EMBL/GenBank/DDBJ whole genome shotgun (WGS) entry which is preliminary data.</text>
</comment>
<keyword evidence="2" id="KW-0812">Transmembrane</keyword>
<organism evidence="3 4">
    <name type="scientific">Mycena albidolilacea</name>
    <dbReference type="NCBI Taxonomy" id="1033008"/>
    <lineage>
        <taxon>Eukaryota</taxon>
        <taxon>Fungi</taxon>
        <taxon>Dikarya</taxon>
        <taxon>Basidiomycota</taxon>
        <taxon>Agaricomycotina</taxon>
        <taxon>Agaricomycetes</taxon>
        <taxon>Agaricomycetidae</taxon>
        <taxon>Agaricales</taxon>
        <taxon>Marasmiineae</taxon>
        <taxon>Mycenaceae</taxon>
        <taxon>Mycena</taxon>
    </lineage>
</organism>
<feature type="transmembrane region" description="Helical" evidence="2">
    <location>
        <begin position="528"/>
        <end position="550"/>
    </location>
</feature>
<reference evidence="3" key="1">
    <citation type="submission" date="2023-03" db="EMBL/GenBank/DDBJ databases">
        <title>Massive genome expansion in bonnet fungi (Mycena s.s.) driven by repeated elements and novel gene families across ecological guilds.</title>
        <authorList>
            <consortium name="Lawrence Berkeley National Laboratory"/>
            <person name="Harder C.B."/>
            <person name="Miyauchi S."/>
            <person name="Viragh M."/>
            <person name="Kuo A."/>
            <person name="Thoen E."/>
            <person name="Andreopoulos B."/>
            <person name="Lu D."/>
            <person name="Skrede I."/>
            <person name="Drula E."/>
            <person name="Henrissat B."/>
            <person name="Morin E."/>
            <person name="Kohler A."/>
            <person name="Barry K."/>
            <person name="LaButti K."/>
            <person name="Morin E."/>
            <person name="Salamov A."/>
            <person name="Lipzen A."/>
            <person name="Mereny Z."/>
            <person name="Hegedus B."/>
            <person name="Baldrian P."/>
            <person name="Stursova M."/>
            <person name="Weitz H."/>
            <person name="Taylor A."/>
            <person name="Grigoriev I.V."/>
            <person name="Nagy L.G."/>
            <person name="Martin F."/>
            <person name="Kauserud H."/>
        </authorList>
    </citation>
    <scope>NUCLEOTIDE SEQUENCE</scope>
    <source>
        <strain evidence="3">CBHHK002</strain>
    </source>
</reference>
<evidence type="ECO:0000313" key="3">
    <source>
        <dbReference type="EMBL" id="KAJ7362326.1"/>
    </source>
</evidence>
<dbReference type="Proteomes" id="UP001218218">
    <property type="component" value="Unassembled WGS sequence"/>
</dbReference>
<feature type="transmembrane region" description="Helical" evidence="2">
    <location>
        <begin position="144"/>
        <end position="167"/>
    </location>
</feature>
<accession>A0AAD7AL98</accession>
<feature type="region of interest" description="Disordered" evidence="1">
    <location>
        <begin position="16"/>
        <end position="37"/>
    </location>
</feature>
<keyword evidence="2" id="KW-0472">Membrane</keyword>
<feature type="transmembrane region" description="Helical" evidence="2">
    <location>
        <begin position="99"/>
        <end position="124"/>
    </location>
</feature>
<evidence type="ECO:0000256" key="1">
    <source>
        <dbReference type="SAM" id="MobiDB-lite"/>
    </source>
</evidence>
<protein>
    <submittedName>
        <fullName evidence="3">Uncharacterized protein</fullName>
    </submittedName>
</protein>
<evidence type="ECO:0000313" key="4">
    <source>
        <dbReference type="Proteomes" id="UP001218218"/>
    </source>
</evidence>
<feature type="transmembrane region" description="Helical" evidence="2">
    <location>
        <begin position="187"/>
        <end position="207"/>
    </location>
</feature>
<dbReference type="EMBL" id="JARIHO010000004">
    <property type="protein sequence ID" value="KAJ7362326.1"/>
    <property type="molecule type" value="Genomic_DNA"/>
</dbReference>